<proteinExistence type="inferred from homology"/>
<reference evidence="7 8" key="1">
    <citation type="submission" date="2020-03" db="EMBL/GenBank/DDBJ databases">
        <authorList>
            <consortium name="Genoscope - CEA"/>
            <person name="William W."/>
        </authorList>
    </citation>
    <scope>NUCLEOTIDE SEQUENCE [LARGE SCALE GENOMIC DNA]</scope>
    <source>
        <strain evidence="8">DSM 16959</strain>
    </source>
</reference>
<comment type="subcellular location">
    <subcellularLocation>
        <location evidence="6">Cytoplasm</location>
    </subcellularLocation>
</comment>
<dbReference type="NCBIfam" id="NF002141">
    <property type="entry name" value="PRK00977.1-5"/>
    <property type="match status" value="1"/>
</dbReference>
<dbReference type="InterPro" id="IPR003761">
    <property type="entry name" value="Exonuc_VII_S"/>
</dbReference>
<dbReference type="Gene3D" id="1.10.287.1040">
    <property type="entry name" value="Exonuclease VII, small subunit"/>
    <property type="match status" value="1"/>
</dbReference>
<gene>
    <name evidence="6 7" type="primary">xseB</name>
    <name evidence="7" type="ORF">DENOEST_0973</name>
</gene>
<protein>
    <recommendedName>
        <fullName evidence="6">Exodeoxyribonuclease 7 small subunit</fullName>
        <ecNumber evidence="6">3.1.11.6</ecNumber>
    </recommendedName>
    <alternativeName>
        <fullName evidence="6">Exodeoxyribonuclease VII small subunit</fullName>
        <shortName evidence="6">Exonuclease VII small subunit</shortName>
    </alternativeName>
</protein>
<dbReference type="NCBIfam" id="NF002140">
    <property type="entry name" value="PRK00977.1-4"/>
    <property type="match status" value="1"/>
</dbReference>
<sequence>MTVPAPESPASFEAALSELEGLVKSMEHGDMALEASLSAYQRGMDLLKYCQNQLAAAEQRIQILENGELAGFSATNPEDQ</sequence>
<dbReference type="EMBL" id="LR778301">
    <property type="protein sequence ID" value="CAB1368138.1"/>
    <property type="molecule type" value="Genomic_DNA"/>
</dbReference>
<dbReference type="KEGG" id="doe:DENOEST_0973"/>
<evidence type="ECO:0000256" key="5">
    <source>
        <dbReference type="ARBA" id="ARBA00022839"/>
    </source>
</evidence>
<dbReference type="GO" id="GO:0005829">
    <property type="term" value="C:cytosol"/>
    <property type="evidence" value="ECO:0007669"/>
    <property type="project" value="TreeGrafter"/>
</dbReference>
<accession>A0A6S6Y6C5</accession>
<dbReference type="GO" id="GO:0009318">
    <property type="term" value="C:exodeoxyribonuclease VII complex"/>
    <property type="evidence" value="ECO:0007669"/>
    <property type="project" value="UniProtKB-UniRule"/>
</dbReference>
<comment type="similarity">
    <text evidence="1 6">Belongs to the XseB family.</text>
</comment>
<keyword evidence="3 6" id="KW-0540">Nuclease</keyword>
<comment type="function">
    <text evidence="6">Bidirectionally degrades single-stranded DNA into large acid-insoluble oligonucleotides, which are then degraded further into small acid-soluble oligonucleotides.</text>
</comment>
<evidence type="ECO:0000313" key="8">
    <source>
        <dbReference type="Proteomes" id="UP000515733"/>
    </source>
</evidence>
<keyword evidence="5 6" id="KW-0269">Exonuclease</keyword>
<name>A0A6S6Y6C5_9PROT</name>
<dbReference type="RefSeq" id="WP_145771729.1">
    <property type="nucleotide sequence ID" value="NZ_LR778301.1"/>
</dbReference>
<evidence type="ECO:0000256" key="2">
    <source>
        <dbReference type="ARBA" id="ARBA00022490"/>
    </source>
</evidence>
<dbReference type="NCBIfam" id="TIGR01280">
    <property type="entry name" value="xseB"/>
    <property type="match status" value="1"/>
</dbReference>
<dbReference type="Proteomes" id="UP000515733">
    <property type="component" value="Chromosome"/>
</dbReference>
<evidence type="ECO:0000313" key="7">
    <source>
        <dbReference type="EMBL" id="CAB1368138.1"/>
    </source>
</evidence>
<comment type="subunit">
    <text evidence="6">Heterooligomer composed of large and small subunits.</text>
</comment>
<evidence type="ECO:0000256" key="6">
    <source>
        <dbReference type="HAMAP-Rule" id="MF_00337"/>
    </source>
</evidence>
<dbReference type="EC" id="3.1.11.6" evidence="6"/>
<dbReference type="GO" id="GO:0006308">
    <property type="term" value="P:DNA catabolic process"/>
    <property type="evidence" value="ECO:0007669"/>
    <property type="project" value="UniProtKB-UniRule"/>
</dbReference>
<dbReference type="PIRSF" id="PIRSF006488">
    <property type="entry name" value="Exonuc_VII_S"/>
    <property type="match status" value="1"/>
</dbReference>
<dbReference type="Pfam" id="PF02609">
    <property type="entry name" value="Exonuc_VII_S"/>
    <property type="match status" value="1"/>
</dbReference>
<dbReference type="SUPFAM" id="SSF116842">
    <property type="entry name" value="XseB-like"/>
    <property type="match status" value="1"/>
</dbReference>
<keyword evidence="8" id="KW-1185">Reference proteome</keyword>
<dbReference type="PANTHER" id="PTHR34137">
    <property type="entry name" value="EXODEOXYRIBONUCLEASE 7 SMALL SUBUNIT"/>
    <property type="match status" value="1"/>
</dbReference>
<evidence type="ECO:0000256" key="4">
    <source>
        <dbReference type="ARBA" id="ARBA00022801"/>
    </source>
</evidence>
<dbReference type="OrthoDB" id="287668at2"/>
<keyword evidence="2 6" id="KW-0963">Cytoplasm</keyword>
<organism evidence="7 8">
    <name type="scientific">Denitratisoma oestradiolicum</name>
    <dbReference type="NCBI Taxonomy" id="311182"/>
    <lineage>
        <taxon>Bacteria</taxon>
        <taxon>Pseudomonadati</taxon>
        <taxon>Pseudomonadota</taxon>
        <taxon>Betaproteobacteria</taxon>
        <taxon>Nitrosomonadales</taxon>
        <taxon>Sterolibacteriaceae</taxon>
        <taxon>Denitratisoma</taxon>
    </lineage>
</organism>
<evidence type="ECO:0000256" key="1">
    <source>
        <dbReference type="ARBA" id="ARBA00009998"/>
    </source>
</evidence>
<dbReference type="InterPro" id="IPR037004">
    <property type="entry name" value="Exonuc_VII_ssu_sf"/>
</dbReference>
<dbReference type="AlphaFoldDB" id="A0A6S6Y6C5"/>
<dbReference type="GO" id="GO:0008855">
    <property type="term" value="F:exodeoxyribonuclease VII activity"/>
    <property type="evidence" value="ECO:0007669"/>
    <property type="project" value="UniProtKB-UniRule"/>
</dbReference>
<keyword evidence="4 6" id="KW-0378">Hydrolase</keyword>
<dbReference type="PANTHER" id="PTHR34137:SF1">
    <property type="entry name" value="EXODEOXYRIBONUCLEASE 7 SMALL SUBUNIT"/>
    <property type="match status" value="1"/>
</dbReference>
<evidence type="ECO:0000256" key="3">
    <source>
        <dbReference type="ARBA" id="ARBA00022722"/>
    </source>
</evidence>
<dbReference type="HAMAP" id="MF_00337">
    <property type="entry name" value="Exonuc_7_S"/>
    <property type="match status" value="1"/>
</dbReference>
<comment type="catalytic activity">
    <reaction evidence="6">
        <text>Exonucleolytic cleavage in either 5'- to 3'- or 3'- to 5'-direction to yield nucleoside 5'-phosphates.</text>
        <dbReference type="EC" id="3.1.11.6"/>
    </reaction>
</comment>